<dbReference type="CDD" id="cd00082">
    <property type="entry name" value="HisKA"/>
    <property type="match status" value="1"/>
</dbReference>
<reference evidence="17 18" key="1">
    <citation type="submission" date="2020-08" db="EMBL/GenBank/DDBJ databases">
        <title>Genomic Encyclopedia of Type Strains, Phase IV (KMG-IV): sequencing the most valuable type-strain genomes for metagenomic binning, comparative biology and taxonomic classification.</title>
        <authorList>
            <person name="Goeker M."/>
        </authorList>
    </citation>
    <scope>NUCLEOTIDE SEQUENCE [LARGE SCALE GENOMIC DNA]</scope>
    <source>
        <strain evidence="17 18">DSM 26736</strain>
    </source>
</reference>
<dbReference type="NCBIfam" id="TIGR00229">
    <property type="entry name" value="sensory_box"/>
    <property type="match status" value="2"/>
</dbReference>
<name>A0A840YTI8_9SPHN</name>
<dbReference type="InterPro" id="IPR003661">
    <property type="entry name" value="HisK_dim/P_dom"/>
</dbReference>
<dbReference type="PANTHER" id="PTHR42878">
    <property type="entry name" value="TWO-COMPONENT HISTIDINE KINASE"/>
    <property type="match status" value="1"/>
</dbReference>
<dbReference type="Pfam" id="PF00512">
    <property type="entry name" value="HisKA"/>
    <property type="match status" value="1"/>
</dbReference>
<feature type="domain" description="PAS" evidence="15">
    <location>
        <begin position="133"/>
        <end position="203"/>
    </location>
</feature>
<dbReference type="SUPFAM" id="SSF55785">
    <property type="entry name" value="PYP-like sensor domain (PAS domain)"/>
    <property type="match status" value="2"/>
</dbReference>
<dbReference type="SUPFAM" id="SSF55874">
    <property type="entry name" value="ATPase domain of HSP90 chaperone/DNA topoisomerase II/histidine kinase"/>
    <property type="match status" value="1"/>
</dbReference>
<evidence type="ECO:0000256" key="5">
    <source>
        <dbReference type="ARBA" id="ARBA00022679"/>
    </source>
</evidence>
<dbReference type="Pfam" id="PF08448">
    <property type="entry name" value="PAS_4"/>
    <property type="match status" value="1"/>
</dbReference>
<dbReference type="InterPro" id="IPR013656">
    <property type="entry name" value="PAS_4"/>
</dbReference>
<keyword evidence="4" id="KW-0597">Phosphoprotein</keyword>
<protein>
    <recommendedName>
        <fullName evidence="3">histidine kinase</fullName>
        <ecNumber evidence="3">2.7.13.3</ecNumber>
    </recommendedName>
</protein>
<dbReference type="InterPro" id="IPR050351">
    <property type="entry name" value="BphY/WalK/GraS-like"/>
</dbReference>
<dbReference type="GO" id="GO:0000156">
    <property type="term" value="F:phosphorelay response regulator activity"/>
    <property type="evidence" value="ECO:0007669"/>
    <property type="project" value="TreeGrafter"/>
</dbReference>
<comment type="subcellular location">
    <subcellularLocation>
        <location evidence="2">Membrane</location>
        <topology evidence="2">Multi-pass membrane protein</topology>
    </subcellularLocation>
</comment>
<sequence>MNTNAYEIVASFFARARHPIVAKGEDHRFVFANDRACSMIGCSIQDLLGKTDHDFLPRVEADAIWAVDEHVLRSGEERLFEEEITAPDGSRRTLVTQKRRVPVPFCETPTFMVLAVIEDVTELRSAEHILRASEEHHRSLIELHPQTPWIADAAGRVVEVGPGWEQLSGGSVDDACGTGWMNVVHPDDLPHVVNSWNLAVQTGAPLDVEYRIRAPNGVDRWYRSRAAARVSPSGSIIRWYGLLEDVHDRHTALQALVASEAHLREHKEKLERLVDARTAEVQQKNVELARLLQQERDTNATQRRFVAMVSHEFRTPLTIIDAAAQRLGRLREAPSPEYLAGKALQIRGSVARMVELMESILAAGRLETGVIELSKKPSSIVELVQAAVMRRQELSPLHRIHIEWGEIPSIYDLDPSAMERVFSNLLSNAVKYAPQSPDIYVRGWCDEDTVHVSVQDTGVGMGEDDVPRLFEPYFRAQSATGIAGTGIGLNIVREIVELHDGTIGVVSEIGKGSTFTISLPYRSQSSQPKEAT</sequence>
<dbReference type="SUPFAM" id="SSF47384">
    <property type="entry name" value="Homodimeric domain of signal transducing histidine kinase"/>
    <property type="match status" value="1"/>
</dbReference>
<evidence type="ECO:0000256" key="12">
    <source>
        <dbReference type="ARBA" id="ARBA00023136"/>
    </source>
</evidence>
<dbReference type="Proteomes" id="UP000527143">
    <property type="component" value="Unassembled WGS sequence"/>
</dbReference>
<dbReference type="InterPro" id="IPR035965">
    <property type="entry name" value="PAS-like_dom_sf"/>
</dbReference>
<dbReference type="GO" id="GO:0030295">
    <property type="term" value="F:protein kinase activator activity"/>
    <property type="evidence" value="ECO:0007669"/>
    <property type="project" value="TreeGrafter"/>
</dbReference>
<keyword evidence="18" id="KW-1185">Reference proteome</keyword>
<dbReference type="SMART" id="SM00387">
    <property type="entry name" value="HATPase_c"/>
    <property type="match status" value="1"/>
</dbReference>
<gene>
    <name evidence="17" type="ORF">FHT02_004224</name>
</gene>
<dbReference type="CDD" id="cd00130">
    <property type="entry name" value="PAS"/>
    <property type="match status" value="2"/>
</dbReference>
<dbReference type="InterPro" id="IPR000014">
    <property type="entry name" value="PAS"/>
</dbReference>
<dbReference type="InterPro" id="IPR003594">
    <property type="entry name" value="HATPase_dom"/>
</dbReference>
<dbReference type="PROSITE" id="PS50112">
    <property type="entry name" value="PAS"/>
    <property type="match status" value="1"/>
</dbReference>
<comment type="catalytic activity">
    <reaction evidence="1">
        <text>ATP + protein L-histidine = ADP + protein N-phospho-L-histidine.</text>
        <dbReference type="EC" id="2.7.13.3"/>
    </reaction>
</comment>
<evidence type="ECO:0000313" key="18">
    <source>
        <dbReference type="Proteomes" id="UP000527143"/>
    </source>
</evidence>
<evidence type="ECO:0000256" key="13">
    <source>
        <dbReference type="SAM" id="Coils"/>
    </source>
</evidence>
<evidence type="ECO:0000259" key="15">
    <source>
        <dbReference type="PROSITE" id="PS50112"/>
    </source>
</evidence>
<dbReference type="Pfam" id="PF08447">
    <property type="entry name" value="PAS_3"/>
    <property type="match status" value="1"/>
</dbReference>
<keyword evidence="5" id="KW-0808">Transferase</keyword>
<dbReference type="Gene3D" id="3.30.565.10">
    <property type="entry name" value="Histidine kinase-like ATPase, C-terminal domain"/>
    <property type="match status" value="1"/>
</dbReference>
<dbReference type="Pfam" id="PF02518">
    <property type="entry name" value="HATPase_c"/>
    <property type="match status" value="1"/>
</dbReference>
<dbReference type="PROSITE" id="PS50109">
    <property type="entry name" value="HIS_KIN"/>
    <property type="match status" value="1"/>
</dbReference>
<dbReference type="GO" id="GO:0000155">
    <property type="term" value="F:phosphorelay sensor kinase activity"/>
    <property type="evidence" value="ECO:0007669"/>
    <property type="project" value="InterPro"/>
</dbReference>
<accession>A0A840YTI8</accession>
<comment type="caution">
    <text evidence="17">The sequence shown here is derived from an EMBL/GenBank/DDBJ whole genome shotgun (WGS) entry which is preliminary data.</text>
</comment>
<keyword evidence="9" id="KW-0067">ATP-binding</keyword>
<dbReference type="GO" id="GO:0016020">
    <property type="term" value="C:membrane"/>
    <property type="evidence" value="ECO:0007669"/>
    <property type="project" value="UniProtKB-SubCell"/>
</dbReference>
<dbReference type="FunFam" id="3.30.565.10:FF:000006">
    <property type="entry name" value="Sensor histidine kinase WalK"/>
    <property type="match status" value="1"/>
</dbReference>
<dbReference type="PANTHER" id="PTHR42878:SF7">
    <property type="entry name" value="SENSOR HISTIDINE KINASE GLRK"/>
    <property type="match status" value="1"/>
</dbReference>
<dbReference type="InterPro" id="IPR036097">
    <property type="entry name" value="HisK_dim/P_sf"/>
</dbReference>
<dbReference type="InterPro" id="IPR000700">
    <property type="entry name" value="PAS-assoc_C"/>
</dbReference>
<evidence type="ECO:0000256" key="6">
    <source>
        <dbReference type="ARBA" id="ARBA00022692"/>
    </source>
</evidence>
<evidence type="ECO:0000256" key="4">
    <source>
        <dbReference type="ARBA" id="ARBA00022553"/>
    </source>
</evidence>
<dbReference type="InterPro" id="IPR005467">
    <property type="entry name" value="His_kinase_dom"/>
</dbReference>
<dbReference type="SMART" id="SM00091">
    <property type="entry name" value="PAS"/>
    <property type="match status" value="2"/>
</dbReference>
<evidence type="ECO:0000256" key="7">
    <source>
        <dbReference type="ARBA" id="ARBA00022741"/>
    </source>
</evidence>
<keyword evidence="10" id="KW-1133">Transmembrane helix</keyword>
<evidence type="ECO:0000256" key="1">
    <source>
        <dbReference type="ARBA" id="ARBA00000085"/>
    </source>
</evidence>
<evidence type="ECO:0000259" key="14">
    <source>
        <dbReference type="PROSITE" id="PS50109"/>
    </source>
</evidence>
<dbReference type="InterPro" id="IPR013655">
    <property type="entry name" value="PAS_fold_3"/>
</dbReference>
<dbReference type="InterPro" id="IPR004358">
    <property type="entry name" value="Sig_transdc_His_kin-like_C"/>
</dbReference>
<dbReference type="Gene3D" id="1.10.287.130">
    <property type="match status" value="1"/>
</dbReference>
<feature type="domain" description="PAC" evidence="16">
    <location>
        <begin position="206"/>
        <end position="258"/>
    </location>
</feature>
<dbReference type="SMART" id="SM00388">
    <property type="entry name" value="HisKA"/>
    <property type="match status" value="1"/>
</dbReference>
<dbReference type="EC" id="2.7.13.3" evidence="3"/>
<dbReference type="Gene3D" id="3.30.450.20">
    <property type="entry name" value="PAS domain"/>
    <property type="match status" value="2"/>
</dbReference>
<dbReference type="EMBL" id="JACIJF010000032">
    <property type="protein sequence ID" value="MBB5712962.1"/>
    <property type="molecule type" value="Genomic_DNA"/>
</dbReference>
<dbReference type="RefSeq" id="WP_184091873.1">
    <property type="nucleotide sequence ID" value="NZ_JACIJF010000032.1"/>
</dbReference>
<evidence type="ECO:0000256" key="10">
    <source>
        <dbReference type="ARBA" id="ARBA00022989"/>
    </source>
</evidence>
<evidence type="ECO:0000256" key="11">
    <source>
        <dbReference type="ARBA" id="ARBA00023012"/>
    </source>
</evidence>
<keyword evidence="13" id="KW-0175">Coiled coil</keyword>
<keyword evidence="12" id="KW-0472">Membrane</keyword>
<feature type="coiled-coil region" evidence="13">
    <location>
        <begin position="256"/>
        <end position="287"/>
    </location>
</feature>
<feature type="domain" description="Histidine kinase" evidence="14">
    <location>
        <begin position="308"/>
        <end position="523"/>
    </location>
</feature>
<keyword evidence="7" id="KW-0547">Nucleotide-binding</keyword>
<dbReference type="PRINTS" id="PR00344">
    <property type="entry name" value="BCTRLSENSOR"/>
</dbReference>
<evidence type="ECO:0000259" key="16">
    <source>
        <dbReference type="PROSITE" id="PS50113"/>
    </source>
</evidence>
<dbReference type="GO" id="GO:0005524">
    <property type="term" value="F:ATP binding"/>
    <property type="evidence" value="ECO:0007669"/>
    <property type="project" value="UniProtKB-KW"/>
</dbReference>
<evidence type="ECO:0000313" key="17">
    <source>
        <dbReference type="EMBL" id="MBB5712962.1"/>
    </source>
</evidence>
<evidence type="ECO:0000256" key="3">
    <source>
        <dbReference type="ARBA" id="ARBA00012438"/>
    </source>
</evidence>
<organism evidence="17 18">
    <name type="scientific">Sphingomonas xinjiangensis</name>
    <dbReference type="NCBI Taxonomy" id="643568"/>
    <lineage>
        <taxon>Bacteria</taxon>
        <taxon>Pseudomonadati</taxon>
        <taxon>Pseudomonadota</taxon>
        <taxon>Alphaproteobacteria</taxon>
        <taxon>Sphingomonadales</taxon>
        <taxon>Sphingomonadaceae</taxon>
        <taxon>Sphingomonas</taxon>
    </lineage>
</organism>
<dbReference type="AlphaFoldDB" id="A0A840YTI8"/>
<keyword evidence="6" id="KW-0812">Transmembrane</keyword>
<dbReference type="InterPro" id="IPR036890">
    <property type="entry name" value="HATPase_C_sf"/>
</dbReference>
<dbReference type="GO" id="GO:0007234">
    <property type="term" value="P:osmosensory signaling via phosphorelay pathway"/>
    <property type="evidence" value="ECO:0007669"/>
    <property type="project" value="TreeGrafter"/>
</dbReference>
<keyword evidence="8" id="KW-0418">Kinase</keyword>
<dbReference type="PROSITE" id="PS50113">
    <property type="entry name" value="PAC"/>
    <property type="match status" value="1"/>
</dbReference>
<evidence type="ECO:0000256" key="9">
    <source>
        <dbReference type="ARBA" id="ARBA00022840"/>
    </source>
</evidence>
<evidence type="ECO:0000256" key="8">
    <source>
        <dbReference type="ARBA" id="ARBA00022777"/>
    </source>
</evidence>
<evidence type="ECO:0000256" key="2">
    <source>
        <dbReference type="ARBA" id="ARBA00004141"/>
    </source>
</evidence>
<keyword evidence="11" id="KW-0902">Two-component regulatory system</keyword>
<proteinExistence type="predicted"/>